<dbReference type="AlphaFoldDB" id="A0A8S3WAQ7"/>
<accession>A0A8S3WAQ7</accession>
<evidence type="ECO:0000313" key="2">
    <source>
        <dbReference type="EMBL" id="CAG4949279.1"/>
    </source>
</evidence>
<dbReference type="EMBL" id="CAJQZP010000220">
    <property type="protein sequence ID" value="CAG4949279.1"/>
    <property type="molecule type" value="Genomic_DNA"/>
</dbReference>
<comment type="caution">
    <text evidence="2">The sequence shown here is derived from an EMBL/GenBank/DDBJ whole genome shotgun (WGS) entry which is preliminary data.</text>
</comment>
<reference evidence="2" key="1">
    <citation type="submission" date="2021-04" db="EMBL/GenBank/DDBJ databases">
        <authorList>
            <person name="Tunstrom K."/>
        </authorList>
    </citation>
    <scope>NUCLEOTIDE SEQUENCE</scope>
</reference>
<protein>
    <submittedName>
        <fullName evidence="2">(apollo) hypothetical protein</fullName>
    </submittedName>
</protein>
<organism evidence="2 3">
    <name type="scientific">Parnassius apollo</name>
    <name type="common">Apollo butterfly</name>
    <name type="synonym">Papilio apollo</name>
    <dbReference type="NCBI Taxonomy" id="110799"/>
    <lineage>
        <taxon>Eukaryota</taxon>
        <taxon>Metazoa</taxon>
        <taxon>Ecdysozoa</taxon>
        <taxon>Arthropoda</taxon>
        <taxon>Hexapoda</taxon>
        <taxon>Insecta</taxon>
        <taxon>Pterygota</taxon>
        <taxon>Neoptera</taxon>
        <taxon>Endopterygota</taxon>
        <taxon>Lepidoptera</taxon>
        <taxon>Glossata</taxon>
        <taxon>Ditrysia</taxon>
        <taxon>Papilionoidea</taxon>
        <taxon>Papilionidae</taxon>
        <taxon>Parnassiinae</taxon>
        <taxon>Parnassini</taxon>
        <taxon>Parnassius</taxon>
        <taxon>Parnassius</taxon>
    </lineage>
</organism>
<evidence type="ECO:0000313" key="3">
    <source>
        <dbReference type="Proteomes" id="UP000691718"/>
    </source>
</evidence>
<sequence>MDDEAIGNLLEDSDIADFIPSDDDIDDPEFVRPESSMSSTEEESDGPDVSTSFIQARGRTRRGTQRVACGRSRGRSRGRTRNSTGSSIDYIA</sequence>
<feature type="compositionally biased region" description="Low complexity" evidence="1">
    <location>
        <begin position="81"/>
        <end position="92"/>
    </location>
</feature>
<name>A0A8S3WAQ7_PARAO</name>
<feature type="compositionally biased region" description="Acidic residues" evidence="1">
    <location>
        <begin position="1"/>
        <end position="28"/>
    </location>
</feature>
<dbReference type="Proteomes" id="UP000691718">
    <property type="component" value="Unassembled WGS sequence"/>
</dbReference>
<evidence type="ECO:0000256" key="1">
    <source>
        <dbReference type="SAM" id="MobiDB-lite"/>
    </source>
</evidence>
<feature type="region of interest" description="Disordered" evidence="1">
    <location>
        <begin position="1"/>
        <end position="92"/>
    </location>
</feature>
<proteinExistence type="predicted"/>
<gene>
    <name evidence="2" type="ORF">PAPOLLO_LOCUS3971</name>
</gene>
<keyword evidence="3" id="KW-1185">Reference proteome</keyword>